<dbReference type="PANTHER" id="PTHR11214:SF3">
    <property type="entry name" value="BETA-1,3-GALACTOSYLTRANSFERASE 6"/>
    <property type="match status" value="1"/>
</dbReference>
<dbReference type="OrthoDB" id="202235at2759"/>
<feature type="compositionally biased region" description="Basic residues" evidence="11">
    <location>
        <begin position="1186"/>
        <end position="1196"/>
    </location>
</feature>
<dbReference type="EC" id="2.4.1.-" evidence="10"/>
<dbReference type="Gene3D" id="3.40.50.11660">
    <property type="entry name" value="Glycosyl transferase family 10, C-terminal domain"/>
    <property type="match status" value="1"/>
</dbReference>
<protein>
    <recommendedName>
        <fullName evidence="10">Fucosyltransferase</fullName>
        <ecNumber evidence="10">2.4.1.-</ecNumber>
    </recommendedName>
</protein>
<dbReference type="CDD" id="cd03801">
    <property type="entry name" value="GT4_PimA-like"/>
    <property type="match status" value="1"/>
</dbReference>
<dbReference type="EMBL" id="BRYA01000133">
    <property type="protein sequence ID" value="GMI40647.1"/>
    <property type="molecule type" value="Genomic_DNA"/>
</dbReference>
<comment type="caution">
    <text evidence="15">The sequence shown here is derived from an EMBL/GenBank/DDBJ whole genome shotgun (WGS) entry which is preliminary data.</text>
</comment>
<dbReference type="InterPro" id="IPR055270">
    <property type="entry name" value="Glyco_tran_10_C"/>
</dbReference>
<comment type="similarity">
    <text evidence="10">Belongs to the glycosyltransferase 10 family.</text>
</comment>
<dbReference type="InterPro" id="IPR038577">
    <property type="entry name" value="GT10-like_C_sf"/>
</dbReference>
<evidence type="ECO:0000313" key="16">
    <source>
        <dbReference type="Proteomes" id="UP001165065"/>
    </source>
</evidence>
<dbReference type="Gene3D" id="3.40.50.2000">
    <property type="entry name" value="Glycogen Phosphorylase B"/>
    <property type="match status" value="2"/>
</dbReference>
<keyword evidence="5 10" id="KW-0812">Transmembrane</keyword>
<dbReference type="Proteomes" id="UP001165065">
    <property type="component" value="Unassembled WGS sequence"/>
</dbReference>
<evidence type="ECO:0000256" key="3">
    <source>
        <dbReference type="ARBA" id="ARBA00022676"/>
    </source>
</evidence>
<evidence type="ECO:0000256" key="7">
    <source>
        <dbReference type="ARBA" id="ARBA00022989"/>
    </source>
</evidence>
<feature type="compositionally biased region" description="Polar residues" evidence="11">
    <location>
        <begin position="922"/>
        <end position="933"/>
    </location>
</feature>
<feature type="signal peptide" evidence="12">
    <location>
        <begin position="1"/>
        <end position="23"/>
    </location>
</feature>
<evidence type="ECO:0000256" key="5">
    <source>
        <dbReference type="ARBA" id="ARBA00022692"/>
    </source>
</evidence>
<feature type="domain" description="Fucosyltransferase C-terminal" evidence="14">
    <location>
        <begin position="1393"/>
        <end position="1498"/>
    </location>
</feature>
<comment type="subcellular location">
    <subcellularLocation>
        <location evidence="1">Golgi apparatus membrane</location>
        <topology evidence="1">Single-pass type II membrane protein</topology>
    </subcellularLocation>
    <subcellularLocation>
        <location evidence="10">Golgi apparatus</location>
        <location evidence="10">Golgi stack membrane</location>
        <topology evidence="10">Single-pass type II membrane protein</topology>
    </subcellularLocation>
</comment>
<evidence type="ECO:0000313" key="15">
    <source>
        <dbReference type="EMBL" id="GMI40647.1"/>
    </source>
</evidence>
<dbReference type="SUPFAM" id="SSF53756">
    <property type="entry name" value="UDP-Glycosyltransferase/glycogen phosphorylase"/>
    <property type="match status" value="2"/>
</dbReference>
<dbReference type="Pfam" id="PF00852">
    <property type="entry name" value="Glyco_transf_10"/>
    <property type="match status" value="1"/>
</dbReference>
<feature type="compositionally biased region" description="Gly residues" evidence="11">
    <location>
        <begin position="717"/>
        <end position="758"/>
    </location>
</feature>
<accession>A0A9W7GD09</accession>
<feature type="region of interest" description="Disordered" evidence="11">
    <location>
        <begin position="713"/>
        <end position="806"/>
    </location>
</feature>
<evidence type="ECO:0000256" key="6">
    <source>
        <dbReference type="ARBA" id="ARBA00022968"/>
    </source>
</evidence>
<evidence type="ECO:0000256" key="10">
    <source>
        <dbReference type="RuleBase" id="RU003832"/>
    </source>
</evidence>
<dbReference type="GO" id="GO:0016758">
    <property type="term" value="F:hexosyltransferase activity"/>
    <property type="evidence" value="ECO:0007669"/>
    <property type="project" value="InterPro"/>
</dbReference>
<dbReference type="Pfam" id="PF00534">
    <property type="entry name" value="Glycos_transf_1"/>
    <property type="match status" value="1"/>
</dbReference>
<feature type="region of interest" description="Disordered" evidence="11">
    <location>
        <begin position="912"/>
        <end position="933"/>
    </location>
</feature>
<evidence type="ECO:0000259" key="13">
    <source>
        <dbReference type="Pfam" id="PF00534"/>
    </source>
</evidence>
<feature type="compositionally biased region" description="Gly residues" evidence="11">
    <location>
        <begin position="507"/>
        <end position="517"/>
    </location>
</feature>
<feature type="chain" id="PRO_5040874502" description="Fucosyltransferase" evidence="12">
    <location>
        <begin position="24"/>
        <end position="1579"/>
    </location>
</feature>
<keyword evidence="12" id="KW-0732">Signal</keyword>
<evidence type="ECO:0000256" key="2">
    <source>
        <dbReference type="ARBA" id="ARBA00008661"/>
    </source>
</evidence>
<comment type="similarity">
    <text evidence="2">Belongs to the glycosyltransferase 31 family.</text>
</comment>
<keyword evidence="16" id="KW-1185">Reference proteome</keyword>
<evidence type="ECO:0000256" key="9">
    <source>
        <dbReference type="ARBA" id="ARBA00023136"/>
    </source>
</evidence>
<sequence>MLSSSGVIGFFVYIFLSIPSVYPSSPAPLSLNVTSPLPNTVISGRTVTVAADLWITDDSVDVGEFLKGSEDMTVCMRLETESFIDIYDNSPSPANVGGEGGGGEGGGYSETVCGGLDSVGHKFTGVPFGRHTLDAWLSDGGGNVVAIQPGFAFHTTRREATGNKVTDPRSLEIISEQQTLLGWWRDGNNDLYVSSDISPPPTPINSCSKVGSSGFDSALGRTRSLVIGVKTSAKAFPHRMAIRSTWGGPSLREGGEVCLFFVVGRVDQDMPDVREVEMALRNEQHVYSDLLLWPDVDVIDSYYTLVEKTSSFISYAVRNHNFRYLMMVDDDVLLKVPDLLLGLTTRHPGGSWYAGQVWEVQYGHKIRPNRDPSNRNAVTLEEYQHEHLPKFAIGPHYLLSRSACEWIADNLGKLKTVGTLEDATIGWWMEVHGVDVEHVPMFGNARNEGCQEGLVSLADLRPHGIIRIWENLKEGRDMCKGFERDWVREGELLSGLKEGKGAELEGSSGGVGGGSGVPGTSEIFDGSDIDFKPGPTPFMVELHLHGKYLGLEVCVSGNGGSYKCEPDPSEGPSVVGEGGGEELCWKNEGAVELGPLYAGTHVFKVKVGGGEVERVVNIVENSGRVGVGMMDEEVEVEGEEEERDGEGRKLGPSHGASSSVSSRGGSPPYRVVFLFISLESHSQNNIYVKLAGYLPRSEFSVEFAGFVDVVTRERGGVGRGGGGRGGGGRGGKGGGIGGRNSGDVGKGVGDNGNSGNGNSGNKDGESNGEFNGEYSSKYKSNSKYKSKSNSKSNSKKDKKKKEDGIGNQLARMFIPCHAVYKPMGVAMGVNDNNDNNNNNDTHNASLSALLKSLTSATKWREVARPTKQLLQPIYNTLVNADVAFIANSHDNIYMLILLEITRLVKLENGRENGKENGENGNTQMFENTVTPNPKHNKELKVIMDLPNKHVYPQVYPLVDAYVAPSYYVKEEEHLKDKDVAVVYPAGLEKKIKGEEGRGEPGKMEEEVGGRKIKRVGYLGRLSPERSPGLFFEVATMVSSAVKTQGLSYDVEFIVAGDGILRSAMERYVSDLGIEDRVTFLGTIDKEGVEELLSVVDVMVNPALETFGISNVEAAGKGVPVVAWRVGGNGESLRDEEGVEIEEGVEGLVKEVIRYLEEGREKGGRGEEEIRVKFGVEKMAEGYGKVIRRHAEKGRRGRGGEGEGGIKSKGSKGKNGDSSTAATREGASLKARGAGRVVTTGTLNVAYSEGSSYIREVLFKLLPKIYTNVRVVVDHEKHVIDPGGVDIVVVSVLDGGCGSSWEERCRRYLRKLKDKFPNAKALLVSGEAWDISEAGREGADIVWAAHGRGELLPGDKRVVHVPNAATSFAERNKGRGFRELMEGGGGGREEEGRRFAAYMYSRCDRPVREEFYDILSSRASLVGATVDVLGACQGQSAGEHPSADTRRANRHKSGWHDDAVEVYRDYAFVVAFENVKEEGYFTEKLINPLLAGSVPIYWGWEGVGDIMDGVVACGEDLVECADRVVELWVGGGWKELARRGRKQREEVMLEWFGWEVGEGRVVEEIKEAFRLAGGLGGGGE</sequence>
<dbReference type="InterPro" id="IPR001296">
    <property type="entry name" value="Glyco_trans_1"/>
</dbReference>
<feature type="region of interest" description="Disordered" evidence="11">
    <location>
        <begin position="629"/>
        <end position="664"/>
    </location>
</feature>
<dbReference type="Pfam" id="PF01762">
    <property type="entry name" value="Galactosyl_T"/>
    <property type="match status" value="1"/>
</dbReference>
<keyword evidence="4 10" id="KW-0808">Transferase</keyword>
<dbReference type="InterPro" id="IPR002659">
    <property type="entry name" value="Glyco_trans_31"/>
</dbReference>
<evidence type="ECO:0000259" key="14">
    <source>
        <dbReference type="Pfam" id="PF00852"/>
    </source>
</evidence>
<proteinExistence type="inferred from homology"/>
<dbReference type="Gene3D" id="3.90.550.50">
    <property type="match status" value="1"/>
</dbReference>
<keyword evidence="8 10" id="KW-0333">Golgi apparatus</keyword>
<dbReference type="PANTHER" id="PTHR11214">
    <property type="entry name" value="BETA-1,3-N-ACETYLGLUCOSAMINYLTRANSFERASE"/>
    <property type="match status" value="1"/>
</dbReference>
<name>A0A9W7GD09_9STRA</name>
<evidence type="ECO:0000256" key="11">
    <source>
        <dbReference type="SAM" id="MobiDB-lite"/>
    </source>
</evidence>
<feature type="region of interest" description="Disordered" evidence="11">
    <location>
        <begin position="1186"/>
        <end position="1230"/>
    </location>
</feature>
<feature type="region of interest" description="Disordered" evidence="11">
    <location>
        <begin position="498"/>
        <end position="528"/>
    </location>
</feature>
<evidence type="ECO:0000256" key="12">
    <source>
        <dbReference type="SAM" id="SignalP"/>
    </source>
</evidence>
<evidence type="ECO:0000256" key="4">
    <source>
        <dbReference type="ARBA" id="ARBA00022679"/>
    </source>
</evidence>
<feature type="compositionally biased region" description="Low complexity" evidence="11">
    <location>
        <begin position="652"/>
        <end position="664"/>
    </location>
</feature>
<organism evidence="15 16">
    <name type="scientific">Triparma columacea</name>
    <dbReference type="NCBI Taxonomy" id="722753"/>
    <lineage>
        <taxon>Eukaryota</taxon>
        <taxon>Sar</taxon>
        <taxon>Stramenopiles</taxon>
        <taxon>Ochrophyta</taxon>
        <taxon>Bolidophyceae</taxon>
        <taxon>Parmales</taxon>
        <taxon>Triparmaceae</taxon>
        <taxon>Triparma</taxon>
    </lineage>
</organism>
<evidence type="ECO:0000256" key="8">
    <source>
        <dbReference type="ARBA" id="ARBA00023034"/>
    </source>
</evidence>
<evidence type="ECO:0000256" key="1">
    <source>
        <dbReference type="ARBA" id="ARBA00004323"/>
    </source>
</evidence>
<feature type="compositionally biased region" description="Acidic residues" evidence="11">
    <location>
        <begin position="630"/>
        <end position="644"/>
    </location>
</feature>
<keyword evidence="9" id="KW-0472">Membrane</keyword>
<keyword evidence="6" id="KW-0735">Signal-anchor</keyword>
<gene>
    <name evidence="15" type="ORF">TrCOL_g10021</name>
</gene>
<dbReference type="GO" id="GO:0000139">
    <property type="term" value="C:Golgi membrane"/>
    <property type="evidence" value="ECO:0007669"/>
    <property type="project" value="UniProtKB-SubCell"/>
</dbReference>
<feature type="domain" description="Glycosyl transferase family 1" evidence="13">
    <location>
        <begin position="1013"/>
        <end position="1158"/>
    </location>
</feature>
<keyword evidence="7" id="KW-1133">Transmembrane helix</keyword>
<keyword evidence="3 10" id="KW-0328">Glycosyltransferase</keyword>
<reference evidence="16" key="1">
    <citation type="journal article" date="2023" name="Commun. Biol.">
        <title>Genome analysis of Parmales, the sister group of diatoms, reveals the evolutionary specialization of diatoms from phago-mixotrophs to photoautotrophs.</title>
        <authorList>
            <person name="Ban H."/>
            <person name="Sato S."/>
            <person name="Yoshikawa S."/>
            <person name="Yamada K."/>
            <person name="Nakamura Y."/>
            <person name="Ichinomiya M."/>
            <person name="Sato N."/>
            <person name="Blanc-Mathieu R."/>
            <person name="Endo H."/>
            <person name="Kuwata A."/>
            <person name="Ogata H."/>
        </authorList>
    </citation>
    <scope>NUCLEOTIDE SEQUENCE [LARGE SCALE GENOMIC DNA]</scope>
</reference>
<dbReference type="GO" id="GO:0032580">
    <property type="term" value="C:Golgi cisterna membrane"/>
    <property type="evidence" value="ECO:0007669"/>
    <property type="project" value="UniProtKB-SubCell"/>
</dbReference>